<dbReference type="AlphaFoldDB" id="A0A944H7K3"/>
<feature type="short sequence motif" description="HXTX 2" evidence="2">
    <location>
        <begin position="127"/>
        <end position="130"/>
    </location>
</feature>
<dbReference type="EC" id="3.1.4.58" evidence="2"/>
<dbReference type="NCBIfam" id="TIGR02258">
    <property type="entry name" value="2_5_ligase"/>
    <property type="match status" value="1"/>
</dbReference>
<feature type="domain" description="Phosphoesterase HXTX" evidence="3">
    <location>
        <begin position="95"/>
        <end position="132"/>
    </location>
</feature>
<dbReference type="PANTHER" id="PTHR35561:SF1">
    <property type="entry name" value="RNA 2',3'-CYCLIC PHOSPHODIESTERASE"/>
    <property type="match status" value="1"/>
</dbReference>
<dbReference type="SUPFAM" id="SSF55144">
    <property type="entry name" value="LigT-like"/>
    <property type="match status" value="1"/>
</dbReference>
<accession>A0A944H7K3</accession>
<dbReference type="GO" id="GO:0004113">
    <property type="term" value="F:2',3'-cyclic-nucleotide 3'-phosphodiesterase activity"/>
    <property type="evidence" value="ECO:0007669"/>
    <property type="project" value="InterPro"/>
</dbReference>
<dbReference type="InterPro" id="IPR009097">
    <property type="entry name" value="Cyclic_Pdiesterase"/>
</dbReference>
<comment type="caution">
    <text evidence="4">The sequence shown here is derived from an EMBL/GenBank/DDBJ whole genome shotgun (WGS) entry which is preliminary data.</text>
</comment>
<dbReference type="Pfam" id="PF02834">
    <property type="entry name" value="LigT_PEase"/>
    <property type="match status" value="2"/>
</dbReference>
<comment type="similarity">
    <text evidence="2">Belongs to the 2H phosphoesterase superfamily. ThpR family.</text>
</comment>
<comment type="catalytic activity">
    <reaction evidence="2">
        <text>a 3'-end 2',3'-cyclophospho-ribonucleotide-RNA + H2O = a 3'-end 2'-phospho-ribonucleotide-RNA + H(+)</text>
        <dbReference type="Rhea" id="RHEA:11828"/>
        <dbReference type="Rhea" id="RHEA-COMP:10464"/>
        <dbReference type="Rhea" id="RHEA-COMP:17353"/>
        <dbReference type="ChEBI" id="CHEBI:15377"/>
        <dbReference type="ChEBI" id="CHEBI:15378"/>
        <dbReference type="ChEBI" id="CHEBI:83064"/>
        <dbReference type="ChEBI" id="CHEBI:173113"/>
        <dbReference type="EC" id="3.1.4.58"/>
    </reaction>
</comment>
<comment type="function">
    <text evidence="2">Hydrolyzes RNA 2',3'-cyclic phosphodiester to an RNA 2'-phosphomonoester.</text>
</comment>
<name>A0A944H7K3_DENI1</name>
<evidence type="ECO:0000259" key="3">
    <source>
        <dbReference type="Pfam" id="PF02834"/>
    </source>
</evidence>
<dbReference type="HAMAP" id="MF_01940">
    <property type="entry name" value="RNA_CPDase"/>
    <property type="match status" value="1"/>
</dbReference>
<feature type="active site" description="Proton acceptor" evidence="2">
    <location>
        <position position="127"/>
    </location>
</feature>
<dbReference type="RefSeq" id="WP_214361087.1">
    <property type="nucleotide sequence ID" value="NZ_JAEKFT010000008.1"/>
</dbReference>
<sequence length="175" mass="19524">MADPAPRVRVFFALWPSAAIATELHRAARRAAPRDARLMRADTLHLTLAFIGDVAPDRLPAIEAVGDQVRWPRCMLRLDQLGHWPHNQILWAGSQSPPDTLAQLADELSVGLQAIGITLAPRPFVPHITLARRCRHAVAADMRPIDWPVDGGVLAVSQRDHTGARYLMRRRWPAH</sequence>
<evidence type="ECO:0000256" key="2">
    <source>
        <dbReference type="HAMAP-Rule" id="MF_01940"/>
    </source>
</evidence>
<protein>
    <recommendedName>
        <fullName evidence="2">RNA 2',3'-cyclic phosphodiesterase</fullName>
        <shortName evidence="2">RNA 2',3'-CPDase</shortName>
        <ecNumber evidence="2">3.1.4.58</ecNumber>
    </recommendedName>
</protein>
<dbReference type="GO" id="GO:0008664">
    <property type="term" value="F:RNA 2',3'-cyclic 3'-phosphodiesterase activity"/>
    <property type="evidence" value="ECO:0007669"/>
    <property type="project" value="UniProtKB-EC"/>
</dbReference>
<keyword evidence="5" id="KW-1185">Reference proteome</keyword>
<dbReference type="InterPro" id="IPR014051">
    <property type="entry name" value="Phosphoesterase_HXTX"/>
</dbReference>
<keyword evidence="1 2" id="KW-0378">Hydrolase</keyword>
<proteinExistence type="inferred from homology"/>
<organism evidence="4 5">
    <name type="scientific">Denitromonas iodatirespirans</name>
    <dbReference type="NCBI Taxonomy" id="2795389"/>
    <lineage>
        <taxon>Bacteria</taxon>
        <taxon>Pseudomonadati</taxon>
        <taxon>Pseudomonadota</taxon>
        <taxon>Betaproteobacteria</taxon>
        <taxon>Rhodocyclales</taxon>
        <taxon>Zoogloeaceae</taxon>
        <taxon>Denitromonas</taxon>
    </lineage>
</organism>
<evidence type="ECO:0000313" key="4">
    <source>
        <dbReference type="EMBL" id="MBT0961328.1"/>
    </source>
</evidence>
<dbReference type="InterPro" id="IPR004175">
    <property type="entry name" value="RNA_CPDase"/>
</dbReference>
<dbReference type="PANTHER" id="PTHR35561">
    <property type="entry name" value="RNA 2',3'-CYCLIC PHOSPHODIESTERASE"/>
    <property type="match status" value="1"/>
</dbReference>
<dbReference type="Proteomes" id="UP000694660">
    <property type="component" value="Unassembled WGS sequence"/>
</dbReference>
<evidence type="ECO:0000256" key="1">
    <source>
        <dbReference type="ARBA" id="ARBA00022801"/>
    </source>
</evidence>
<feature type="short sequence motif" description="HXTX 1" evidence="2">
    <location>
        <begin position="45"/>
        <end position="48"/>
    </location>
</feature>
<dbReference type="EMBL" id="JAEKFT010000008">
    <property type="protein sequence ID" value="MBT0961328.1"/>
    <property type="molecule type" value="Genomic_DNA"/>
</dbReference>
<reference evidence="5" key="1">
    <citation type="journal article" date="2022" name="ISME J.">
        <title>Genetic and phylogenetic analysis of dissimilatory iodate-reducing bacteria identifies potential niches across the world's oceans.</title>
        <authorList>
            <person name="Reyes-Umana V."/>
            <person name="Henning Z."/>
            <person name="Lee K."/>
            <person name="Barnum T.P."/>
            <person name="Coates J.D."/>
        </authorList>
    </citation>
    <scope>NUCLEOTIDE SEQUENCE [LARGE SCALE GENOMIC DNA]</scope>
    <source>
        <strain evidence="5">IR12</strain>
    </source>
</reference>
<feature type="active site" description="Proton donor" evidence="2">
    <location>
        <position position="45"/>
    </location>
</feature>
<dbReference type="Gene3D" id="3.90.1140.10">
    <property type="entry name" value="Cyclic phosphodiesterase"/>
    <property type="match status" value="1"/>
</dbReference>
<evidence type="ECO:0000313" key="5">
    <source>
        <dbReference type="Proteomes" id="UP000694660"/>
    </source>
</evidence>
<gene>
    <name evidence="4" type="primary">thpR</name>
    <name evidence="4" type="ORF">I8J34_09075</name>
</gene>
<feature type="domain" description="Phosphoesterase HXTX" evidence="3">
    <location>
        <begin position="16"/>
        <end position="91"/>
    </location>
</feature>